<keyword evidence="1" id="KW-0812">Transmembrane</keyword>
<keyword evidence="1" id="KW-1133">Transmembrane helix</keyword>
<sequence>MGNAIIPEIAKDVDSLREELARQLPDGYKIKIPPLNRNCLRVVKSLGIVTEIHLRSDKIVVHNAMPMYAALATLCCLPFGLYLILKMKDGAALRSQVHGIVERTTGALPGTTEAPHR</sequence>
<keyword evidence="3" id="KW-1185">Reference proteome</keyword>
<protein>
    <submittedName>
        <fullName evidence="2">Uncharacterized protein</fullName>
    </submittedName>
</protein>
<feature type="transmembrane region" description="Helical" evidence="1">
    <location>
        <begin position="65"/>
        <end position="85"/>
    </location>
</feature>
<proteinExistence type="predicted"/>
<dbReference type="Proteomes" id="UP000663651">
    <property type="component" value="Chromosome"/>
</dbReference>
<dbReference type="RefSeq" id="WP_207164934.1">
    <property type="nucleotide sequence ID" value="NZ_CP071382.1"/>
</dbReference>
<evidence type="ECO:0000256" key="1">
    <source>
        <dbReference type="SAM" id="Phobius"/>
    </source>
</evidence>
<name>A0ABX7Q6P2_9BACT</name>
<gene>
    <name evidence="2" type="ORF">JZM60_07275</name>
</gene>
<evidence type="ECO:0000313" key="3">
    <source>
        <dbReference type="Proteomes" id="UP000663651"/>
    </source>
</evidence>
<accession>A0ABX7Q6P2</accession>
<dbReference type="EMBL" id="CP071382">
    <property type="protein sequence ID" value="QSV47054.1"/>
    <property type="molecule type" value="Genomic_DNA"/>
</dbReference>
<keyword evidence="1" id="KW-0472">Membrane</keyword>
<reference evidence="2 3" key="1">
    <citation type="submission" date="2021-03" db="EMBL/GenBank/DDBJ databases">
        <title>Geobacter metallireducens gen. nov. sp. nov., a microorganism capable of coupling the complete oxidation of organic compounds to the reduction of iron and other metals.</title>
        <authorList>
            <person name="Li Y."/>
        </authorList>
    </citation>
    <scope>NUCLEOTIDE SEQUENCE [LARGE SCALE GENOMIC DNA]</scope>
    <source>
        <strain evidence="2 3">Jerry-YX</strain>
    </source>
</reference>
<organism evidence="2 3">
    <name type="scientific">Geobacter benzoatilyticus</name>
    <dbReference type="NCBI Taxonomy" id="2815309"/>
    <lineage>
        <taxon>Bacteria</taxon>
        <taxon>Pseudomonadati</taxon>
        <taxon>Thermodesulfobacteriota</taxon>
        <taxon>Desulfuromonadia</taxon>
        <taxon>Geobacterales</taxon>
        <taxon>Geobacteraceae</taxon>
        <taxon>Geobacter</taxon>
    </lineage>
</organism>
<evidence type="ECO:0000313" key="2">
    <source>
        <dbReference type="EMBL" id="QSV47054.1"/>
    </source>
</evidence>